<organism evidence="1 8">
    <name type="scientific">Rotaria socialis</name>
    <dbReference type="NCBI Taxonomy" id="392032"/>
    <lineage>
        <taxon>Eukaryota</taxon>
        <taxon>Metazoa</taxon>
        <taxon>Spiralia</taxon>
        <taxon>Gnathifera</taxon>
        <taxon>Rotifera</taxon>
        <taxon>Eurotatoria</taxon>
        <taxon>Bdelloidea</taxon>
        <taxon>Philodinida</taxon>
        <taxon>Philodinidae</taxon>
        <taxon>Rotaria</taxon>
    </lineage>
</organism>
<dbReference type="Proteomes" id="UP000663862">
    <property type="component" value="Unassembled WGS sequence"/>
</dbReference>
<comment type="caution">
    <text evidence="1">The sequence shown here is derived from an EMBL/GenBank/DDBJ whole genome shotgun (WGS) entry which is preliminary data.</text>
</comment>
<evidence type="ECO:0000313" key="5">
    <source>
        <dbReference type="EMBL" id="CAF4180338.1"/>
    </source>
</evidence>
<dbReference type="Proteomes" id="UP000663851">
    <property type="component" value="Unassembled WGS sequence"/>
</dbReference>
<sequence length="211" mass="24659">MTTIINFKEQTQLSLQDRPNALMQSGCKMYTWKCNDAPIKNFTSIEFVNDYTAFLSIKIKQHADDEWHVCLKRYRLMESPHGELGSNSHITLGQKQLIFMPRAIYQIRFLLQQPSSIWKDFTIDNVKIHNQTIPIKDRKPSIERLLATTLINDDQMTEPAFANIPTMNELSQHLQAMWTICAKMQQSDYGPEHIKRFDIDGEYDLQILSYT</sequence>
<dbReference type="EMBL" id="CAJNYU010002676">
    <property type="protein sequence ID" value="CAF3577071.1"/>
    <property type="molecule type" value="Genomic_DNA"/>
</dbReference>
<evidence type="ECO:0000313" key="4">
    <source>
        <dbReference type="EMBL" id="CAF3577071.1"/>
    </source>
</evidence>
<proteinExistence type="predicted"/>
<name>A0A817SVU2_9BILA</name>
<accession>A0A817SVU2</accession>
<dbReference type="PANTHER" id="PTHR31239:SF2">
    <property type="entry name" value="NICOLIN-1"/>
    <property type="match status" value="1"/>
</dbReference>
<evidence type="ECO:0000313" key="8">
    <source>
        <dbReference type="Proteomes" id="UP000663833"/>
    </source>
</evidence>
<dbReference type="EMBL" id="CAJNYT010001877">
    <property type="protein sequence ID" value="CAF3434962.1"/>
    <property type="molecule type" value="Genomic_DNA"/>
</dbReference>
<reference evidence="1" key="1">
    <citation type="submission" date="2021-02" db="EMBL/GenBank/DDBJ databases">
        <authorList>
            <person name="Nowell W R."/>
        </authorList>
    </citation>
    <scope>NUCLEOTIDE SEQUENCE</scope>
</reference>
<evidence type="ECO:0000313" key="9">
    <source>
        <dbReference type="Proteomes" id="UP000663873"/>
    </source>
</evidence>
<protein>
    <submittedName>
        <fullName evidence="1">Uncharacterized protein</fullName>
    </submittedName>
</protein>
<evidence type="ECO:0000313" key="7">
    <source>
        <dbReference type="EMBL" id="CAF4372609.1"/>
    </source>
</evidence>
<evidence type="ECO:0000313" key="2">
    <source>
        <dbReference type="EMBL" id="CAF3406689.1"/>
    </source>
</evidence>
<dbReference type="PANTHER" id="PTHR31239">
    <property type="entry name" value="NICOLIN 1"/>
    <property type="match status" value="1"/>
</dbReference>
<dbReference type="Proteomes" id="UP000663872">
    <property type="component" value="Unassembled WGS sequence"/>
</dbReference>
<dbReference type="GO" id="GO:0005654">
    <property type="term" value="C:nucleoplasm"/>
    <property type="evidence" value="ECO:0007669"/>
    <property type="project" value="TreeGrafter"/>
</dbReference>
<dbReference type="Proteomes" id="UP000663825">
    <property type="component" value="Unassembled WGS sequence"/>
</dbReference>
<dbReference type="OrthoDB" id="73161at2759"/>
<evidence type="ECO:0000313" key="1">
    <source>
        <dbReference type="EMBL" id="CAF3301674.1"/>
    </source>
</evidence>
<dbReference type="AlphaFoldDB" id="A0A817SVU2"/>
<evidence type="ECO:0000313" key="6">
    <source>
        <dbReference type="EMBL" id="CAF4339647.1"/>
    </source>
</evidence>
<dbReference type="Proteomes" id="UP000663869">
    <property type="component" value="Unassembled WGS sequence"/>
</dbReference>
<dbReference type="EMBL" id="CAJOBP010002755">
    <property type="protein sequence ID" value="CAF4372609.1"/>
    <property type="molecule type" value="Genomic_DNA"/>
</dbReference>
<dbReference type="EMBL" id="CAJOBQ010000369">
    <property type="protein sequence ID" value="CAF4339647.1"/>
    <property type="molecule type" value="Genomic_DNA"/>
</dbReference>
<dbReference type="EMBL" id="CAJNYD010000847">
    <property type="protein sequence ID" value="CAF3301674.1"/>
    <property type="molecule type" value="Genomic_DNA"/>
</dbReference>
<dbReference type="Proteomes" id="UP000663873">
    <property type="component" value="Unassembled WGS sequence"/>
</dbReference>
<dbReference type="InterPro" id="IPR040235">
    <property type="entry name" value="Nicolin-1"/>
</dbReference>
<dbReference type="Proteomes" id="UP000663833">
    <property type="component" value="Unassembled WGS sequence"/>
</dbReference>
<evidence type="ECO:0000313" key="3">
    <source>
        <dbReference type="EMBL" id="CAF3434962.1"/>
    </source>
</evidence>
<dbReference type="EMBL" id="CAJOBO010000274">
    <property type="protein sequence ID" value="CAF4180338.1"/>
    <property type="molecule type" value="Genomic_DNA"/>
</dbReference>
<dbReference type="EMBL" id="CAJNXB010005071">
    <property type="protein sequence ID" value="CAF3406689.1"/>
    <property type="molecule type" value="Genomic_DNA"/>
</dbReference>
<gene>
    <name evidence="4" type="ORF">FME351_LOCUS20754</name>
    <name evidence="3" type="ORF">GRG538_LOCUS12988</name>
    <name evidence="5" type="ORF">HFQ381_LOCUS6185</name>
    <name evidence="1" type="ORF">LUA448_LOCUS8128</name>
    <name evidence="2" type="ORF">TIS948_LOCUS28200</name>
    <name evidence="6" type="ORF">TSG867_LOCUS8782</name>
    <name evidence="7" type="ORF">UJA718_LOCUS17195</name>
</gene>
<keyword evidence="9" id="KW-1185">Reference proteome</keyword>